<feature type="domain" description="EamA" evidence="8">
    <location>
        <begin position="14"/>
        <end position="153"/>
    </location>
</feature>
<dbReference type="OrthoDB" id="1728340at2759"/>
<keyword evidence="4 6" id="KW-1133">Transmembrane helix</keyword>
<reference evidence="9 10" key="1">
    <citation type="journal article" date="2019" name="Sci. Rep.">
        <title>A high-quality genome of Eragrostis curvula grass provides insights into Poaceae evolution and supports new strategies to enhance forage quality.</title>
        <authorList>
            <person name="Carballo J."/>
            <person name="Santos B.A.C.M."/>
            <person name="Zappacosta D."/>
            <person name="Garbus I."/>
            <person name="Selva J.P."/>
            <person name="Gallo C.A."/>
            <person name="Diaz A."/>
            <person name="Albertini E."/>
            <person name="Caccamo M."/>
            <person name="Echenique V."/>
        </authorList>
    </citation>
    <scope>NUCLEOTIDE SEQUENCE [LARGE SCALE GENOMIC DNA]</scope>
    <source>
        <strain evidence="10">cv. Victoria</strain>
        <tissue evidence="9">Leaf</tissue>
    </source>
</reference>
<feature type="transmembrane region" description="Helical" evidence="6">
    <location>
        <begin position="12"/>
        <end position="34"/>
    </location>
</feature>
<name>A0A5J9V014_9POAL</name>
<evidence type="ECO:0000256" key="7">
    <source>
        <dbReference type="SAM" id="MobiDB-lite"/>
    </source>
</evidence>
<dbReference type="GO" id="GO:0022857">
    <property type="term" value="F:transmembrane transporter activity"/>
    <property type="evidence" value="ECO:0007669"/>
    <property type="project" value="InterPro"/>
</dbReference>
<dbReference type="InterPro" id="IPR000620">
    <property type="entry name" value="EamA_dom"/>
</dbReference>
<feature type="transmembrane region" description="Helical" evidence="6">
    <location>
        <begin position="214"/>
        <end position="235"/>
    </location>
</feature>
<feature type="transmembrane region" description="Helical" evidence="6">
    <location>
        <begin position="306"/>
        <end position="324"/>
    </location>
</feature>
<evidence type="ECO:0000313" key="9">
    <source>
        <dbReference type="EMBL" id="TVU28687.1"/>
    </source>
</evidence>
<evidence type="ECO:0000256" key="3">
    <source>
        <dbReference type="ARBA" id="ARBA00022692"/>
    </source>
</evidence>
<dbReference type="Proteomes" id="UP000324897">
    <property type="component" value="Chromosome 1"/>
</dbReference>
<dbReference type="InterPro" id="IPR030184">
    <property type="entry name" value="WAT1-related"/>
</dbReference>
<evidence type="ECO:0000256" key="2">
    <source>
        <dbReference type="ARBA" id="ARBA00007635"/>
    </source>
</evidence>
<feature type="transmembrane region" description="Helical" evidence="6">
    <location>
        <begin position="135"/>
        <end position="155"/>
    </location>
</feature>
<organism evidence="9 10">
    <name type="scientific">Eragrostis curvula</name>
    <name type="common">weeping love grass</name>
    <dbReference type="NCBI Taxonomy" id="38414"/>
    <lineage>
        <taxon>Eukaryota</taxon>
        <taxon>Viridiplantae</taxon>
        <taxon>Streptophyta</taxon>
        <taxon>Embryophyta</taxon>
        <taxon>Tracheophyta</taxon>
        <taxon>Spermatophyta</taxon>
        <taxon>Magnoliopsida</taxon>
        <taxon>Liliopsida</taxon>
        <taxon>Poales</taxon>
        <taxon>Poaceae</taxon>
        <taxon>PACMAD clade</taxon>
        <taxon>Chloridoideae</taxon>
        <taxon>Eragrostideae</taxon>
        <taxon>Eragrostidinae</taxon>
        <taxon>Eragrostis</taxon>
    </lineage>
</organism>
<accession>A0A5J9V014</accession>
<comment type="caution">
    <text evidence="9">The sequence shown here is derived from an EMBL/GenBank/DDBJ whole genome shotgun (WGS) entry which is preliminary data.</text>
</comment>
<keyword evidence="5 6" id="KW-0472">Membrane</keyword>
<evidence type="ECO:0000256" key="1">
    <source>
        <dbReference type="ARBA" id="ARBA00004141"/>
    </source>
</evidence>
<dbReference type="Pfam" id="PF00892">
    <property type="entry name" value="EamA"/>
    <property type="match status" value="2"/>
</dbReference>
<evidence type="ECO:0000256" key="4">
    <source>
        <dbReference type="ARBA" id="ARBA00022989"/>
    </source>
</evidence>
<feature type="transmembrane region" description="Helical" evidence="6">
    <location>
        <begin position="181"/>
        <end position="202"/>
    </location>
</feature>
<feature type="domain" description="EamA" evidence="8">
    <location>
        <begin position="184"/>
        <end position="323"/>
    </location>
</feature>
<evidence type="ECO:0000256" key="5">
    <source>
        <dbReference type="ARBA" id="ARBA00023136"/>
    </source>
</evidence>
<feature type="transmembrane region" description="Helical" evidence="6">
    <location>
        <begin position="247"/>
        <end position="268"/>
    </location>
</feature>
<dbReference type="GO" id="GO:0016020">
    <property type="term" value="C:membrane"/>
    <property type="evidence" value="ECO:0007669"/>
    <property type="project" value="UniProtKB-SubCell"/>
</dbReference>
<dbReference type="PANTHER" id="PTHR31218">
    <property type="entry name" value="WAT1-RELATED PROTEIN"/>
    <property type="match status" value="1"/>
</dbReference>
<feature type="compositionally biased region" description="Basic and acidic residues" evidence="7">
    <location>
        <begin position="357"/>
        <end position="371"/>
    </location>
</feature>
<comment type="similarity">
    <text evidence="2 6">Belongs to the drug/metabolite transporter (DMT) superfamily. Plant drug/metabolite exporter (P-DME) (TC 2.A.7.4) family.</text>
</comment>
<evidence type="ECO:0000259" key="8">
    <source>
        <dbReference type="Pfam" id="PF00892"/>
    </source>
</evidence>
<comment type="subcellular location">
    <subcellularLocation>
        <location evidence="1 6">Membrane</location>
        <topology evidence="1 6">Multi-pass membrane protein</topology>
    </subcellularLocation>
</comment>
<keyword evidence="3 6" id="KW-0812">Transmembrane</keyword>
<dbReference type="SUPFAM" id="SSF103481">
    <property type="entry name" value="Multidrug resistance efflux transporter EmrE"/>
    <property type="match status" value="2"/>
</dbReference>
<feature type="transmembrane region" description="Helical" evidence="6">
    <location>
        <begin position="280"/>
        <end position="300"/>
    </location>
</feature>
<feature type="region of interest" description="Disordered" evidence="7">
    <location>
        <begin position="334"/>
        <end position="381"/>
    </location>
</feature>
<dbReference type="InterPro" id="IPR037185">
    <property type="entry name" value="EmrE-like"/>
</dbReference>
<feature type="transmembrane region" description="Helical" evidence="6">
    <location>
        <begin position="102"/>
        <end position="123"/>
    </location>
</feature>
<evidence type="ECO:0000256" key="6">
    <source>
        <dbReference type="RuleBase" id="RU363077"/>
    </source>
</evidence>
<keyword evidence="10" id="KW-1185">Reference proteome</keyword>
<dbReference type="EMBL" id="RWGY01000011">
    <property type="protein sequence ID" value="TVU28687.1"/>
    <property type="molecule type" value="Genomic_DNA"/>
</dbReference>
<protein>
    <recommendedName>
        <fullName evidence="6">WAT1-related protein</fullName>
    </recommendedName>
</protein>
<sequence length="391" mass="41415">MGVGKVFSDAKPYLAMILLQVGFAGMYVVAVASLKRGMSHFVLVVYRNLVATAVMAPFALWFERSVRPKMTFTIFLKIMGLALLEPVLDQNLYYMGANLTSAGFASALINILPAVTFVMALIMRMEKVRLRSVHSQAKIVGTLCTVAGAVLMILYHGPAVQFPWTKGQHHDAAGQEGGGAAWLKGTITIIVACVCWSGFFVLQSNTLQSYPAELSLTALICGMGSLMSGAVALVAERGNTKAWVIGFDTRLFTAVYAGIVCSGVAYYVQGLVSRQRGPVFVTAFNPLCMIVTAIMGSIILKEEINLGSVIGAAIIVVGLYALIWGKSKDNVSPATDVSTGGSKGAATQLPITSNGNGKHELGNGNGKHELGNGHGHGHVFDVETPAANGHY</sequence>
<feature type="transmembrane region" description="Helical" evidence="6">
    <location>
        <begin position="40"/>
        <end position="62"/>
    </location>
</feature>
<dbReference type="AlphaFoldDB" id="A0A5J9V014"/>
<gene>
    <name evidence="9" type="ORF">EJB05_20217</name>
</gene>
<dbReference type="Gramene" id="TVU28687">
    <property type="protein sequence ID" value="TVU28687"/>
    <property type="gene ID" value="EJB05_20217"/>
</dbReference>
<proteinExistence type="inferred from homology"/>
<evidence type="ECO:0000313" key="10">
    <source>
        <dbReference type="Proteomes" id="UP000324897"/>
    </source>
</evidence>